<accession>A0A422N9W6</accession>
<name>A0A422N9W6_TRYRA</name>
<feature type="compositionally biased region" description="Low complexity" evidence="1">
    <location>
        <begin position="101"/>
        <end position="112"/>
    </location>
</feature>
<dbReference type="AlphaFoldDB" id="A0A422N9W6"/>
<comment type="caution">
    <text evidence="2">The sequence shown here is derived from an EMBL/GenBank/DDBJ whole genome shotgun (WGS) entry which is preliminary data.</text>
</comment>
<proteinExistence type="predicted"/>
<keyword evidence="3" id="KW-1185">Reference proteome</keyword>
<feature type="region of interest" description="Disordered" evidence="1">
    <location>
        <begin position="101"/>
        <end position="121"/>
    </location>
</feature>
<sequence length="121" mass="13079">MATARGQMVSDLVEHSTEVHMSLSSLGGRRDILTPAYRLHCALNSDYAIIFGVANCAESFSDLYALPVTELIRSFRVVLQRVEVHPPPLLVLRSFPTSLVAPEPASLSPSSPIACESASLQ</sequence>
<reference evidence="2 3" key="1">
    <citation type="journal article" date="2018" name="BMC Genomics">
        <title>Genomic comparison of Trypanosoma conorhini and Trypanosoma rangeli to Trypanosoma cruzi strains of high and low virulence.</title>
        <authorList>
            <person name="Bradwell K.R."/>
            <person name="Koparde V.N."/>
            <person name="Matveyev A.V."/>
            <person name="Serrano M.G."/>
            <person name="Alves J.M."/>
            <person name="Parikh H."/>
            <person name="Huang B."/>
            <person name="Lee V."/>
            <person name="Espinosa-Alvarez O."/>
            <person name="Ortiz P.A."/>
            <person name="Costa-Martins A.G."/>
            <person name="Teixeira M.M."/>
            <person name="Buck G.A."/>
        </authorList>
    </citation>
    <scope>NUCLEOTIDE SEQUENCE [LARGE SCALE GENOMIC DNA]</scope>
    <source>
        <strain evidence="2 3">AM80</strain>
    </source>
</reference>
<protein>
    <submittedName>
        <fullName evidence="2">Uncharacterized protein</fullName>
    </submittedName>
</protein>
<dbReference type="Proteomes" id="UP000283634">
    <property type="component" value="Unassembled WGS sequence"/>
</dbReference>
<gene>
    <name evidence="2" type="ORF">TraAM80_06515</name>
</gene>
<dbReference type="RefSeq" id="XP_029236785.1">
    <property type="nucleotide sequence ID" value="XM_029383357.1"/>
</dbReference>
<organism evidence="2 3">
    <name type="scientific">Trypanosoma rangeli</name>
    <dbReference type="NCBI Taxonomy" id="5698"/>
    <lineage>
        <taxon>Eukaryota</taxon>
        <taxon>Discoba</taxon>
        <taxon>Euglenozoa</taxon>
        <taxon>Kinetoplastea</taxon>
        <taxon>Metakinetoplastina</taxon>
        <taxon>Trypanosomatida</taxon>
        <taxon>Trypanosomatidae</taxon>
        <taxon>Trypanosoma</taxon>
        <taxon>Herpetosoma</taxon>
    </lineage>
</organism>
<dbReference type="EMBL" id="MKGL01000240">
    <property type="protein sequence ID" value="RNF02222.1"/>
    <property type="molecule type" value="Genomic_DNA"/>
</dbReference>
<dbReference type="GeneID" id="40330448"/>
<evidence type="ECO:0000313" key="2">
    <source>
        <dbReference type="EMBL" id="RNF02222.1"/>
    </source>
</evidence>
<evidence type="ECO:0000256" key="1">
    <source>
        <dbReference type="SAM" id="MobiDB-lite"/>
    </source>
</evidence>
<evidence type="ECO:0000313" key="3">
    <source>
        <dbReference type="Proteomes" id="UP000283634"/>
    </source>
</evidence>